<organism evidence="3 4">
    <name type="scientific">Cellvibrio polysaccharolyticus</name>
    <dbReference type="NCBI Taxonomy" id="2082724"/>
    <lineage>
        <taxon>Bacteria</taxon>
        <taxon>Pseudomonadati</taxon>
        <taxon>Pseudomonadota</taxon>
        <taxon>Gammaproteobacteria</taxon>
        <taxon>Cellvibrionales</taxon>
        <taxon>Cellvibrionaceae</taxon>
        <taxon>Cellvibrio</taxon>
    </lineage>
</organism>
<dbReference type="EMBL" id="PRDL01000001">
    <property type="protein sequence ID" value="MBE8715886.1"/>
    <property type="molecule type" value="Genomic_DNA"/>
</dbReference>
<dbReference type="InterPro" id="IPR032710">
    <property type="entry name" value="NTF2-like_dom_sf"/>
</dbReference>
<evidence type="ECO:0000313" key="4">
    <source>
        <dbReference type="Proteomes" id="UP000652567"/>
    </source>
</evidence>
<dbReference type="Pfam" id="PF17775">
    <property type="entry name" value="YchJ_M-like"/>
    <property type="match status" value="1"/>
</dbReference>
<dbReference type="Gene3D" id="3.10.450.50">
    <property type="match status" value="1"/>
</dbReference>
<proteinExistence type="predicted"/>
<comment type="caution">
    <text evidence="3">The sequence shown here is derived from an EMBL/GenBank/DDBJ whole genome shotgun (WGS) entry which is preliminary data.</text>
</comment>
<dbReference type="PANTHER" id="PTHR33747:SF1">
    <property type="entry name" value="ADENYLATE CYCLASE-ASSOCIATED CAP C-TERMINAL DOMAIN-CONTAINING PROTEIN"/>
    <property type="match status" value="1"/>
</dbReference>
<dbReference type="SUPFAM" id="SSF54427">
    <property type="entry name" value="NTF2-like"/>
    <property type="match status" value="1"/>
</dbReference>
<feature type="region of interest" description="Disordered" evidence="1">
    <location>
        <begin position="89"/>
        <end position="109"/>
    </location>
</feature>
<accession>A0A928YS01</accession>
<protein>
    <recommendedName>
        <fullName evidence="2">YchJ-like middle NTF2-like domain-containing protein</fullName>
    </recommendedName>
</protein>
<dbReference type="Pfam" id="PF02810">
    <property type="entry name" value="SEC-C"/>
    <property type="match status" value="1"/>
</dbReference>
<dbReference type="AlphaFoldDB" id="A0A928YS01"/>
<evidence type="ECO:0000256" key="1">
    <source>
        <dbReference type="SAM" id="MobiDB-lite"/>
    </source>
</evidence>
<sequence length="115" mass="13287">MRSRYSAFVLKLSDYLFRSWHTSTRPAQLNLDDSPDWKSLQVVQASEQSDAGFVHFRAVYKTADGWGFLEEESNFVREQQHWYYRSGKTREGSLKPGRNDPCPCGSGRKSKVCCQ</sequence>
<evidence type="ECO:0000313" key="3">
    <source>
        <dbReference type="EMBL" id="MBE8715886.1"/>
    </source>
</evidence>
<dbReference type="InterPro" id="IPR004027">
    <property type="entry name" value="SEC_C_motif"/>
</dbReference>
<dbReference type="PANTHER" id="PTHR33747">
    <property type="entry name" value="UPF0225 PROTEIN SCO1677"/>
    <property type="match status" value="1"/>
</dbReference>
<reference evidence="3" key="1">
    <citation type="submission" date="2018-07" db="EMBL/GenBank/DDBJ databases">
        <title>Genome assembly of strain Ka43.</title>
        <authorList>
            <person name="Kukolya J."/>
            <person name="Nagy I."/>
            <person name="Horvath B."/>
            <person name="Toth A."/>
        </authorList>
    </citation>
    <scope>NUCLEOTIDE SEQUENCE</scope>
    <source>
        <strain evidence="3">KB43</strain>
    </source>
</reference>
<keyword evidence="4" id="KW-1185">Reference proteome</keyword>
<name>A0A928YS01_9GAMM</name>
<dbReference type="Proteomes" id="UP000652567">
    <property type="component" value="Unassembled WGS sequence"/>
</dbReference>
<gene>
    <name evidence="3" type="ORF">C4F51_01620</name>
</gene>
<feature type="domain" description="YchJ-like middle NTF2-like" evidence="2">
    <location>
        <begin position="1"/>
        <end position="87"/>
    </location>
</feature>
<dbReference type="InterPro" id="IPR048469">
    <property type="entry name" value="YchJ-like_M"/>
</dbReference>
<dbReference type="SUPFAM" id="SSF103642">
    <property type="entry name" value="Sec-C motif"/>
    <property type="match status" value="1"/>
</dbReference>
<evidence type="ECO:0000259" key="2">
    <source>
        <dbReference type="Pfam" id="PF17775"/>
    </source>
</evidence>